<keyword evidence="1" id="KW-0732">Signal</keyword>
<evidence type="ECO:0000313" key="2">
    <source>
        <dbReference type="EMBL" id="PQM44191.1"/>
    </source>
</evidence>
<organism evidence="2 3">
    <name type="scientific">Mycobacterium talmoniae</name>
    <dbReference type="NCBI Taxonomy" id="1858794"/>
    <lineage>
        <taxon>Bacteria</taxon>
        <taxon>Bacillati</taxon>
        <taxon>Actinomycetota</taxon>
        <taxon>Actinomycetes</taxon>
        <taxon>Mycobacteriales</taxon>
        <taxon>Mycobacteriaceae</taxon>
        <taxon>Mycobacterium</taxon>
    </lineage>
</organism>
<reference evidence="2 3" key="1">
    <citation type="journal article" date="2017" name="Int. J. Syst. Evol. Microbiol.">
        <title>Mycobacterium talmoniae sp. nov., a slowly growing mycobacterium isolated from human respiratory samples.</title>
        <authorList>
            <person name="Davidson R.M."/>
            <person name="DeGroote M.A."/>
            <person name="Marola J.L."/>
            <person name="Buss S."/>
            <person name="Jones V."/>
            <person name="McNeil M.R."/>
            <person name="Freifeld A.G."/>
            <person name="Elaine Epperson L."/>
            <person name="Hasan N.A."/>
            <person name="Jackson M."/>
            <person name="Iwen P.C."/>
            <person name="Salfinger M."/>
            <person name="Strong M."/>
        </authorList>
    </citation>
    <scope>NUCLEOTIDE SEQUENCE [LARGE SCALE GENOMIC DNA]</scope>
    <source>
        <strain evidence="2 3">ATCC BAA-2683</strain>
    </source>
</reference>
<gene>
    <name evidence="2" type="ORF">C1Y40_05650</name>
</gene>
<feature type="chain" id="PRO_5038961070" evidence="1">
    <location>
        <begin position="32"/>
        <end position="234"/>
    </location>
</feature>
<dbReference type="EMBL" id="PPEA01000919">
    <property type="protein sequence ID" value="PQM44191.1"/>
    <property type="molecule type" value="Genomic_DNA"/>
</dbReference>
<accession>A0A2S8BC18</accession>
<protein>
    <submittedName>
        <fullName evidence="2">Uncharacterized protein</fullName>
    </submittedName>
</protein>
<dbReference type="Proteomes" id="UP000238296">
    <property type="component" value="Unassembled WGS sequence"/>
</dbReference>
<feature type="signal peptide" evidence="1">
    <location>
        <begin position="1"/>
        <end position="31"/>
    </location>
</feature>
<sequence>MTGFDRSMVGGTRSGALLAAALVTIGVTAPAAMPVTAASADFLLAAASTPVDPEPTNPINEWFQTFRADDLAFNAQVEHVLGGTLPASGVPPATPADALVYDVEAPGNLLRGDLEALIYATEYLSHGDFGEAGAILAPVPVDTLQGPVVLIDTNLTGLAEAIGVPAVDISAFNNAIYEPIIALDTTLESALTELGASLPNLDPLPDTVAAAAMDLMNVTDLGGLLSLLDFSALL</sequence>
<evidence type="ECO:0000256" key="1">
    <source>
        <dbReference type="SAM" id="SignalP"/>
    </source>
</evidence>
<comment type="caution">
    <text evidence="2">The sequence shown here is derived from an EMBL/GenBank/DDBJ whole genome shotgun (WGS) entry which is preliminary data.</text>
</comment>
<dbReference type="AlphaFoldDB" id="A0A2S8BC18"/>
<dbReference type="RefSeq" id="WP_131823662.1">
    <property type="nucleotide sequence ID" value="NZ_MLQM01000148.1"/>
</dbReference>
<proteinExistence type="predicted"/>
<name>A0A2S8BC18_9MYCO</name>
<evidence type="ECO:0000313" key="3">
    <source>
        <dbReference type="Proteomes" id="UP000238296"/>
    </source>
</evidence>